<protein>
    <submittedName>
        <fullName evidence="5">Intraflagellar transport protein 57-like protein</fullName>
    </submittedName>
</protein>
<evidence type="ECO:0000256" key="4">
    <source>
        <dbReference type="ARBA" id="ARBA00023273"/>
    </source>
</evidence>
<comment type="similarity">
    <text evidence="2">Belongs to the IFT57 family.</text>
</comment>
<dbReference type="AlphaFoldDB" id="A0A443SW82"/>
<keyword evidence="5" id="KW-0282">Flagellum</keyword>
<evidence type="ECO:0000256" key="1">
    <source>
        <dbReference type="ARBA" id="ARBA00004138"/>
    </source>
</evidence>
<dbReference type="GO" id="GO:1905515">
    <property type="term" value="P:non-motile cilium assembly"/>
    <property type="evidence" value="ECO:0007669"/>
    <property type="project" value="TreeGrafter"/>
</dbReference>
<gene>
    <name evidence="5" type="ORF">B4U80_06365</name>
</gene>
<dbReference type="STRING" id="299467.A0A443SW82"/>
<keyword evidence="3" id="KW-0969">Cilium</keyword>
<dbReference type="Proteomes" id="UP000288716">
    <property type="component" value="Unassembled WGS sequence"/>
</dbReference>
<dbReference type="OrthoDB" id="423881at2759"/>
<dbReference type="InterPro" id="IPR019530">
    <property type="entry name" value="Intra-flagellar_transport_57"/>
</dbReference>
<keyword evidence="6" id="KW-1185">Reference proteome</keyword>
<dbReference type="GO" id="GO:0005929">
    <property type="term" value="C:cilium"/>
    <property type="evidence" value="ECO:0007669"/>
    <property type="project" value="UniProtKB-SubCell"/>
</dbReference>
<dbReference type="VEuPathDB" id="VectorBase:LDEU000258"/>
<organism evidence="5 6">
    <name type="scientific">Leptotrombidium deliense</name>
    <dbReference type="NCBI Taxonomy" id="299467"/>
    <lineage>
        <taxon>Eukaryota</taxon>
        <taxon>Metazoa</taxon>
        <taxon>Ecdysozoa</taxon>
        <taxon>Arthropoda</taxon>
        <taxon>Chelicerata</taxon>
        <taxon>Arachnida</taxon>
        <taxon>Acari</taxon>
        <taxon>Acariformes</taxon>
        <taxon>Trombidiformes</taxon>
        <taxon>Prostigmata</taxon>
        <taxon>Anystina</taxon>
        <taxon>Parasitengona</taxon>
        <taxon>Trombiculoidea</taxon>
        <taxon>Trombiculidae</taxon>
        <taxon>Leptotrombidium</taxon>
    </lineage>
</organism>
<dbReference type="PANTHER" id="PTHR16011:SF0">
    <property type="entry name" value="INTRAFLAGELLAR TRANSPORT PROTEIN 57 HOMOLOG"/>
    <property type="match status" value="1"/>
</dbReference>
<dbReference type="GO" id="GO:0005815">
    <property type="term" value="C:microtubule organizing center"/>
    <property type="evidence" value="ECO:0007669"/>
    <property type="project" value="TreeGrafter"/>
</dbReference>
<accession>A0A443SW82</accession>
<reference evidence="5 6" key="1">
    <citation type="journal article" date="2018" name="Gigascience">
        <title>Genomes of trombidid mites reveal novel predicted allergens and laterally-transferred genes associated with secondary metabolism.</title>
        <authorList>
            <person name="Dong X."/>
            <person name="Chaisiri K."/>
            <person name="Xia D."/>
            <person name="Armstrong S.D."/>
            <person name="Fang Y."/>
            <person name="Donnelly M.J."/>
            <person name="Kadowaki T."/>
            <person name="McGarry J.W."/>
            <person name="Darby A.C."/>
            <person name="Makepeace B.L."/>
        </authorList>
    </citation>
    <scope>NUCLEOTIDE SEQUENCE [LARGE SCALE GENOMIC DNA]</scope>
    <source>
        <strain evidence="5">UoL-UT</strain>
    </source>
</reference>
<keyword evidence="4" id="KW-0966">Cell projection</keyword>
<name>A0A443SW82_9ACAR</name>
<sequence>MSDSQNAEDNESKIDDSQSPGFHFVSTFQLMHNLNERLILLDYREQFCSQYKCKPIHRYYFAVQTNPGEQFYTFSCLSAWLIKTKCKFTESHLNPQEYEDPNVTIHAILEALRFLVDPVPFPPNRLKQGYGQEVIWVLNQLAEDAIKKDTDTIRSTISVKGLMTADQSENEILEDDNEIEMNFEDQYTLVEDTADTELDLETRLLTQPLQTEKPKGFLVSQIDSSEWKLEIERVLPQLKVVLRTNDHKADWRQHVNEMYTHRNDVESHFAFTQNSLKKMSSEINKSLEKISGREKYLQLQLEPLINEYNNLNNHLIQINDNYKAVSSGVTEKSRQLASISDTLDAVKSEMEERGSSMTDGTPLVTLRKALSKVKSEIGSIDIRIGVAMNTLLQVKARELSDDTLPVLMNKTSFKIF</sequence>
<evidence type="ECO:0000313" key="6">
    <source>
        <dbReference type="Proteomes" id="UP000288716"/>
    </source>
</evidence>
<dbReference type="Pfam" id="PF10498">
    <property type="entry name" value="IFT57"/>
    <property type="match status" value="1"/>
</dbReference>
<evidence type="ECO:0000256" key="2">
    <source>
        <dbReference type="ARBA" id="ARBA00009415"/>
    </source>
</evidence>
<evidence type="ECO:0000313" key="5">
    <source>
        <dbReference type="EMBL" id="RWS31775.1"/>
    </source>
</evidence>
<dbReference type="GO" id="GO:0042073">
    <property type="term" value="P:intraciliary transport"/>
    <property type="evidence" value="ECO:0007669"/>
    <property type="project" value="TreeGrafter"/>
</dbReference>
<comment type="subcellular location">
    <subcellularLocation>
        <location evidence="1">Cell projection</location>
        <location evidence="1">Cilium</location>
    </subcellularLocation>
</comment>
<dbReference type="PANTHER" id="PTHR16011">
    <property type="entry name" value="IFT57/HIPPI"/>
    <property type="match status" value="1"/>
</dbReference>
<proteinExistence type="inferred from homology"/>
<evidence type="ECO:0000256" key="3">
    <source>
        <dbReference type="ARBA" id="ARBA00023069"/>
    </source>
</evidence>
<dbReference type="EMBL" id="NCKV01000064">
    <property type="protein sequence ID" value="RWS31775.1"/>
    <property type="molecule type" value="Genomic_DNA"/>
</dbReference>
<dbReference type="GO" id="GO:0005794">
    <property type="term" value="C:Golgi apparatus"/>
    <property type="evidence" value="ECO:0007669"/>
    <property type="project" value="TreeGrafter"/>
</dbReference>
<dbReference type="GO" id="GO:0030992">
    <property type="term" value="C:intraciliary transport particle B"/>
    <property type="evidence" value="ECO:0007669"/>
    <property type="project" value="TreeGrafter"/>
</dbReference>
<comment type="caution">
    <text evidence="5">The sequence shown here is derived from an EMBL/GenBank/DDBJ whole genome shotgun (WGS) entry which is preliminary data.</text>
</comment>